<proteinExistence type="predicted"/>
<feature type="transmembrane region" description="Helical" evidence="1">
    <location>
        <begin position="108"/>
        <end position="128"/>
    </location>
</feature>
<evidence type="ECO:0000259" key="2">
    <source>
        <dbReference type="Pfam" id="PF13464"/>
    </source>
</evidence>
<evidence type="ECO:0000256" key="1">
    <source>
        <dbReference type="SAM" id="Phobius"/>
    </source>
</evidence>
<gene>
    <name evidence="3" type="ORF">KXJ70_17470</name>
</gene>
<keyword evidence="1" id="KW-0472">Membrane</keyword>
<reference evidence="3" key="1">
    <citation type="submission" date="2021-07" db="EMBL/GenBank/DDBJ databases">
        <title>Zhongshania sp. CAU 1632 isolated from seawater.</title>
        <authorList>
            <person name="Kim W."/>
        </authorList>
    </citation>
    <scope>NUCLEOTIDE SEQUENCE</scope>
    <source>
        <strain evidence="3">CAU 1632</strain>
    </source>
</reference>
<evidence type="ECO:0000313" key="4">
    <source>
        <dbReference type="Proteomes" id="UP001166291"/>
    </source>
</evidence>
<dbReference type="RefSeq" id="WP_219044836.1">
    <property type="nucleotide sequence ID" value="NZ_JAHWDQ010000006.1"/>
</dbReference>
<name>A0ABS6VW69_9GAMM</name>
<keyword evidence="1" id="KW-1133">Transmembrane helix</keyword>
<keyword evidence="1" id="KW-0812">Transmembrane</keyword>
<dbReference type="PANTHER" id="PTHR34475">
    <property type="match status" value="1"/>
</dbReference>
<organism evidence="3 4">
    <name type="scientific">Zhongshania aquimaris</name>
    <dbReference type="NCBI Taxonomy" id="2857107"/>
    <lineage>
        <taxon>Bacteria</taxon>
        <taxon>Pseudomonadati</taxon>
        <taxon>Pseudomonadota</taxon>
        <taxon>Gammaproteobacteria</taxon>
        <taxon>Cellvibrionales</taxon>
        <taxon>Spongiibacteraceae</taxon>
        <taxon>Zhongshania</taxon>
    </lineage>
</organism>
<dbReference type="Pfam" id="PF13413">
    <property type="entry name" value="HTH_25"/>
    <property type="match status" value="1"/>
</dbReference>
<accession>A0ABS6VW69</accession>
<dbReference type="Pfam" id="PF13464">
    <property type="entry name" value="RodZ_C"/>
    <property type="match status" value="1"/>
</dbReference>
<dbReference type="InterPro" id="IPR025194">
    <property type="entry name" value="RodZ-like_C"/>
</dbReference>
<dbReference type="InterPro" id="IPR050400">
    <property type="entry name" value="Bact_Cytoskel_RodZ"/>
</dbReference>
<feature type="domain" description="Cytoskeleton protein RodZ-like C-terminal" evidence="2">
    <location>
        <begin position="186"/>
        <end position="255"/>
    </location>
</feature>
<dbReference type="Proteomes" id="UP001166291">
    <property type="component" value="Unassembled WGS sequence"/>
</dbReference>
<dbReference type="PANTHER" id="PTHR34475:SF1">
    <property type="entry name" value="CYTOSKELETON PROTEIN RODZ"/>
    <property type="match status" value="1"/>
</dbReference>
<comment type="caution">
    <text evidence="3">The sequence shown here is derived from an EMBL/GenBank/DDBJ whole genome shotgun (WGS) entry which is preliminary data.</text>
</comment>
<sequence length="260" mass="28729">MPGPKNSYPGPPGSVLHDARISAGKSVLETAEALNLLNSYVEAIEENDYSRFNSPLFARGYIKSYARYMGLDEAPLLSDCDRICRREEQSNQRSHVQVPGKVQAPGHAGFILALIVALLIWSLSYWIFSGPEKKALSVVVLEQQLPVLPVLRKSPSLGESLLGGEPVKPEEVDVPVVVGEIAELSFKLTEDVWLELRDAHNSVVVSGVQKKGEVLLFKLRAPVTFSTAYWPAVSMYYNERLVELKELAKSNVVRVQVGEL</sequence>
<protein>
    <submittedName>
        <fullName evidence="3">DUF4115 domain-containing protein</fullName>
    </submittedName>
</protein>
<keyword evidence="4" id="KW-1185">Reference proteome</keyword>
<evidence type="ECO:0000313" key="3">
    <source>
        <dbReference type="EMBL" id="MBW2942591.1"/>
    </source>
</evidence>
<dbReference type="EMBL" id="JAHWDQ010000006">
    <property type="protein sequence ID" value="MBW2942591.1"/>
    <property type="molecule type" value="Genomic_DNA"/>
</dbReference>